<sequence>MISKGAGLASRKICFLLACLTVMPATALAEWQAVEKIETYSITGQSGPELYAAIGERGPRVGGLGRAIAHTSFKLTWRRKYEERDGACVLASALPKLTITYTLPKLSGKLSGNNEANWETFIDGVKRHERVHGDFIKEMVSAIEVATVGLTVADDPKCRKIKSEMTKRLGELSRAQRQKSRDFDKAELSDGGNIHQLILNLVNGG</sequence>
<organism evidence="2">
    <name type="scientific">Sinorhizobium medicae</name>
    <dbReference type="NCBI Taxonomy" id="110321"/>
    <lineage>
        <taxon>Bacteria</taxon>
        <taxon>Pseudomonadati</taxon>
        <taxon>Pseudomonadota</taxon>
        <taxon>Alphaproteobacteria</taxon>
        <taxon>Hyphomicrobiales</taxon>
        <taxon>Rhizobiaceae</taxon>
        <taxon>Sinorhizobium/Ensifer group</taxon>
        <taxon>Sinorhizobium</taxon>
    </lineage>
</organism>
<protein>
    <submittedName>
        <fullName evidence="2">Peptidase</fullName>
    </submittedName>
</protein>
<gene>
    <name evidence="2" type="ORF">EMEDMD4_530125</name>
</gene>
<evidence type="ECO:0000256" key="1">
    <source>
        <dbReference type="SAM" id="SignalP"/>
    </source>
</evidence>
<dbReference type="AlphaFoldDB" id="A0A508X266"/>
<dbReference type="Pfam" id="PF06037">
    <property type="entry name" value="DUF922"/>
    <property type="match status" value="1"/>
</dbReference>
<dbReference type="EMBL" id="CABFNB010000121">
    <property type="protein sequence ID" value="VTZ63918.1"/>
    <property type="molecule type" value="Genomic_DNA"/>
</dbReference>
<accession>A0A508X266</accession>
<name>A0A508X266_9HYPH</name>
<dbReference type="PIRSF" id="PIRSF010521">
    <property type="entry name" value="DUF922_bac"/>
    <property type="match status" value="1"/>
</dbReference>
<dbReference type="InterPro" id="IPR010321">
    <property type="entry name" value="DUF922"/>
</dbReference>
<evidence type="ECO:0000313" key="2">
    <source>
        <dbReference type="EMBL" id="VTZ63918.1"/>
    </source>
</evidence>
<feature type="chain" id="PRO_5021205729" evidence="1">
    <location>
        <begin position="30"/>
        <end position="205"/>
    </location>
</feature>
<feature type="signal peptide" evidence="1">
    <location>
        <begin position="1"/>
        <end position="29"/>
    </location>
</feature>
<keyword evidence="1" id="KW-0732">Signal</keyword>
<reference evidence="2" key="1">
    <citation type="submission" date="2019-06" db="EMBL/GenBank/DDBJ databases">
        <authorList>
            <person name="Le Quere A."/>
            <person name="Colella S."/>
        </authorList>
    </citation>
    <scope>NUCLEOTIDE SEQUENCE</scope>
    <source>
        <strain evidence="2">EmedicaeMD41</strain>
    </source>
</reference>
<dbReference type="RefSeq" id="WP_180161984.1">
    <property type="nucleotide sequence ID" value="NZ_CABFNB010000121.1"/>
</dbReference>
<dbReference type="Proteomes" id="UP000507954">
    <property type="component" value="Unassembled WGS sequence"/>
</dbReference>
<proteinExistence type="predicted"/>